<evidence type="ECO:0000313" key="1">
    <source>
        <dbReference type="EMBL" id="CAB4135566.1"/>
    </source>
</evidence>
<sequence>MKIPVPFVGWVEVDDMEDMEQMLRKQIEIQQSEIMRLSTEVGDSYKKGWSDAIEAATKRARDIFNGDI</sequence>
<proteinExistence type="predicted"/>
<accession>A0A6J5LRI0</accession>
<organism evidence="1">
    <name type="scientific">uncultured Caudovirales phage</name>
    <dbReference type="NCBI Taxonomy" id="2100421"/>
    <lineage>
        <taxon>Viruses</taxon>
        <taxon>Duplodnaviria</taxon>
        <taxon>Heunggongvirae</taxon>
        <taxon>Uroviricota</taxon>
        <taxon>Caudoviricetes</taxon>
        <taxon>Peduoviridae</taxon>
        <taxon>Maltschvirus</taxon>
        <taxon>Maltschvirus maltsch</taxon>
    </lineage>
</organism>
<name>A0A6J5LRI0_9CAUD</name>
<gene>
    <name evidence="1" type="ORF">UFOVP285_59</name>
</gene>
<reference evidence="1" key="1">
    <citation type="submission" date="2020-04" db="EMBL/GenBank/DDBJ databases">
        <authorList>
            <person name="Chiriac C."/>
            <person name="Salcher M."/>
            <person name="Ghai R."/>
            <person name="Kavagutti S V."/>
        </authorList>
    </citation>
    <scope>NUCLEOTIDE SEQUENCE</scope>
</reference>
<dbReference type="EMBL" id="LR796300">
    <property type="protein sequence ID" value="CAB4135566.1"/>
    <property type="molecule type" value="Genomic_DNA"/>
</dbReference>
<protein>
    <submittedName>
        <fullName evidence="1">Uncharacterized protein</fullName>
    </submittedName>
</protein>